<gene>
    <name evidence="1" type="ORF">RPERSI_LOCUS26425</name>
</gene>
<sequence length="233" mass="26464">EYPFDDKTASNFADIQNYWNFSAGATKELGMLAICLFSICINSASCERLFSTMGFFHNSRRTRLPLDKVFSMAQMRAEINYKRTIEAAKSLEQSISANINTIFGSDNREHIQTNYDEQESSSVIELETNANNENAEMIVEDDSESSANEDISDEWKAVLKEWSESLVFEEESVEELESLFETEETANLSSNELLVGLKHPAEDPTGKWKLANLFDFEFSTPSSIKKLMIIQDN</sequence>
<evidence type="ECO:0000313" key="2">
    <source>
        <dbReference type="Proteomes" id="UP000789920"/>
    </source>
</evidence>
<organism evidence="1 2">
    <name type="scientific">Racocetra persica</name>
    <dbReference type="NCBI Taxonomy" id="160502"/>
    <lineage>
        <taxon>Eukaryota</taxon>
        <taxon>Fungi</taxon>
        <taxon>Fungi incertae sedis</taxon>
        <taxon>Mucoromycota</taxon>
        <taxon>Glomeromycotina</taxon>
        <taxon>Glomeromycetes</taxon>
        <taxon>Diversisporales</taxon>
        <taxon>Gigasporaceae</taxon>
        <taxon>Racocetra</taxon>
    </lineage>
</organism>
<keyword evidence="2" id="KW-1185">Reference proteome</keyword>
<protein>
    <submittedName>
        <fullName evidence="1">28477_t:CDS:1</fullName>
    </submittedName>
</protein>
<feature type="non-terminal residue" evidence="1">
    <location>
        <position position="1"/>
    </location>
</feature>
<dbReference type="Proteomes" id="UP000789920">
    <property type="component" value="Unassembled WGS sequence"/>
</dbReference>
<accession>A0ACA9S3Y3</accession>
<comment type="caution">
    <text evidence="1">The sequence shown here is derived from an EMBL/GenBank/DDBJ whole genome shotgun (WGS) entry which is preliminary data.</text>
</comment>
<evidence type="ECO:0000313" key="1">
    <source>
        <dbReference type="EMBL" id="CAG8825189.1"/>
    </source>
</evidence>
<reference evidence="1" key="1">
    <citation type="submission" date="2021-06" db="EMBL/GenBank/DDBJ databases">
        <authorList>
            <person name="Kallberg Y."/>
            <person name="Tangrot J."/>
            <person name="Rosling A."/>
        </authorList>
    </citation>
    <scope>NUCLEOTIDE SEQUENCE</scope>
    <source>
        <strain evidence="1">MA461A</strain>
    </source>
</reference>
<proteinExistence type="predicted"/>
<dbReference type="EMBL" id="CAJVQC010090177">
    <property type="protein sequence ID" value="CAG8825189.1"/>
    <property type="molecule type" value="Genomic_DNA"/>
</dbReference>
<name>A0ACA9S3Y3_9GLOM</name>